<reference evidence="7" key="1">
    <citation type="submission" date="2023-07" db="EMBL/GenBank/DDBJ databases">
        <title>Between Cages and Wild: Unraveling the Impact of Captivity on Animal Microbiomes and Antimicrobial Resistance.</title>
        <authorList>
            <person name="Schmartz G.P."/>
            <person name="Rehner J."/>
            <person name="Schuff M.J."/>
            <person name="Becker S.L."/>
            <person name="Kravczyk M."/>
            <person name="Gurevich A."/>
            <person name="Francke R."/>
            <person name="Mueller R."/>
            <person name="Keller V."/>
            <person name="Keller A."/>
        </authorList>
    </citation>
    <scope>NUCLEOTIDE SEQUENCE</scope>
    <source>
        <strain evidence="7">S12M_St_49</strain>
    </source>
</reference>
<evidence type="ECO:0000256" key="3">
    <source>
        <dbReference type="ARBA" id="ARBA00022806"/>
    </source>
</evidence>
<gene>
    <name evidence="7" type="ORF">Q3982_05790</name>
</gene>
<dbReference type="EMBL" id="JAUMVS010000107">
    <property type="protein sequence ID" value="MDO4842171.1"/>
    <property type="molecule type" value="Genomic_DNA"/>
</dbReference>
<dbReference type="GO" id="GO:0006281">
    <property type="term" value="P:DNA repair"/>
    <property type="evidence" value="ECO:0007669"/>
    <property type="project" value="UniProtKB-KW"/>
</dbReference>
<dbReference type="SUPFAM" id="SSF52540">
    <property type="entry name" value="P-loop containing nucleoside triphosphate hydrolases"/>
    <property type="match status" value="1"/>
</dbReference>
<evidence type="ECO:0000313" key="8">
    <source>
        <dbReference type="Proteomes" id="UP001168575"/>
    </source>
</evidence>
<evidence type="ECO:0000256" key="4">
    <source>
        <dbReference type="ARBA" id="ARBA00022839"/>
    </source>
</evidence>
<feature type="domain" description="PD-(D/E)XK endonuclease-like" evidence="6">
    <location>
        <begin position="524"/>
        <end position="829"/>
    </location>
</feature>
<keyword evidence="3" id="KW-0547">Nucleotide-binding</keyword>
<dbReference type="InterPro" id="IPR011604">
    <property type="entry name" value="PDDEXK-like_dom_sf"/>
</dbReference>
<accession>A0AA43UAC8</accession>
<dbReference type="Gene3D" id="3.90.320.10">
    <property type="match status" value="1"/>
</dbReference>
<name>A0AA43UAC8_9ACTN</name>
<dbReference type="InterPro" id="IPR038726">
    <property type="entry name" value="PDDEXK_AddAB-type"/>
</dbReference>
<keyword evidence="8" id="KW-1185">Reference proteome</keyword>
<dbReference type="GO" id="GO:0004527">
    <property type="term" value="F:exonuclease activity"/>
    <property type="evidence" value="ECO:0007669"/>
    <property type="project" value="UniProtKB-KW"/>
</dbReference>
<dbReference type="Proteomes" id="UP001168575">
    <property type="component" value="Unassembled WGS sequence"/>
</dbReference>
<keyword evidence="5" id="KW-0234">DNA repair</keyword>
<evidence type="ECO:0000256" key="1">
    <source>
        <dbReference type="ARBA" id="ARBA00022722"/>
    </source>
</evidence>
<keyword evidence="3" id="KW-0347">Helicase</keyword>
<dbReference type="AlphaFoldDB" id="A0AA43UAC8"/>
<evidence type="ECO:0000256" key="5">
    <source>
        <dbReference type="ARBA" id="ARBA00023204"/>
    </source>
</evidence>
<keyword evidence="1" id="KW-0540">Nuclease</keyword>
<keyword evidence="2" id="KW-0227">DNA damage</keyword>
<keyword evidence="4" id="KW-0269">Exonuclease</keyword>
<evidence type="ECO:0000256" key="2">
    <source>
        <dbReference type="ARBA" id="ARBA00022763"/>
    </source>
</evidence>
<keyword evidence="4" id="KW-0378">Hydrolase</keyword>
<dbReference type="Pfam" id="PF12705">
    <property type="entry name" value="PDDEXK_1"/>
    <property type="match status" value="1"/>
</dbReference>
<comment type="caution">
    <text evidence="7">The sequence shown here is derived from an EMBL/GenBank/DDBJ whole genome shotgun (WGS) entry which is preliminary data.</text>
</comment>
<evidence type="ECO:0000313" key="7">
    <source>
        <dbReference type="EMBL" id="MDO4842171.1"/>
    </source>
</evidence>
<dbReference type="InterPro" id="IPR027417">
    <property type="entry name" value="P-loop_NTPase"/>
</dbReference>
<evidence type="ECO:0000259" key="6">
    <source>
        <dbReference type="Pfam" id="PF12705"/>
    </source>
</evidence>
<sequence>MGDNAAFEPEREVAARIADAARKRGVEVVRAAGGALVEQGDDLLKLHVPARSPELIDLANALFSTEQTEPVAATGALRACMPAGRYAEGALLAQQVGQLVEVDGIAPREIVVVARNPLAKAQAITGPLSEHAPRGIAVAAEGTDKLARSHAGAFVLAWARLLEAAQADPDAPAPDLRTLASDLARSPYMRIPLGAALKLDRAWRRKRTTSAREFVADLVGQLEVQENDGVQEAECLPGSLQPTADDTVSSAHPLAPSCPTSPFPGPDSSRDLAWVLALLDARLPQSLTPDDAFERACAKGIERATQQWHDFMGTTPSAETLAWLLDTLSAPKGWVSVPASDIAAQRQARVLQASPNAVRVVTAGEMDAIEARAVIFCDLTADTYPLRERVDVKSALWSALNLPSGPGQVATLRRTFRASLEAASDVMVVERALAAAAAKPLRPSALLEELVDCYRDDPSDLDGLDRTTGLPRTGEIPLMGMGEERFAELASPITYAPAMTACRPAIFELADSTLADLLSKPDAPWSPSELESLINCPMRWLHERKLPSDELDIPFGDPRARGTFCHLVLERFHDLLGERTGIARITTNTPREVWEGVFAESFEYACARQPQEERPLIPVTELEKAQLRGIGRDLLHCLEREQYMPEGFVPQASEFKFGQDGQAPVTFGGVHIRGSIDRLDVNPENNAVLVVDYKGGLQKGHGPVQVAEGLDPLPRHSQILMYMATVQQLMPENPLAGGLYVSYKKPVCAGFLNPELVGLISDDKGAYLQRKKCVPLPAADGTPGIEVAITRAEEATRETIDELREGRVVARPRFGKESCSYCPLAGSCPKEEM</sequence>
<protein>
    <submittedName>
        <fullName evidence="7">PD-(D/E)XK nuclease family protein</fullName>
    </submittedName>
</protein>
<proteinExistence type="predicted"/>
<organism evidence="7 8">
    <name type="scientific">Phoenicibacter congonensis</name>
    <dbReference type="NCBI Taxonomy" id="1944646"/>
    <lineage>
        <taxon>Bacteria</taxon>
        <taxon>Bacillati</taxon>
        <taxon>Actinomycetota</taxon>
        <taxon>Coriobacteriia</taxon>
        <taxon>Eggerthellales</taxon>
        <taxon>Eggerthellaceae</taxon>
        <taxon>Phoenicibacter</taxon>
    </lineage>
</organism>
<dbReference type="GO" id="GO:0004386">
    <property type="term" value="F:helicase activity"/>
    <property type="evidence" value="ECO:0007669"/>
    <property type="project" value="UniProtKB-KW"/>
</dbReference>
<keyword evidence="3" id="KW-0067">ATP-binding</keyword>